<evidence type="ECO:0000256" key="2">
    <source>
        <dbReference type="ARBA" id="ARBA00022692"/>
    </source>
</evidence>
<dbReference type="Proteomes" id="UP000886595">
    <property type="component" value="Unassembled WGS sequence"/>
</dbReference>
<dbReference type="InterPro" id="IPR008271">
    <property type="entry name" value="Ser/Thr_kinase_AS"/>
</dbReference>
<comment type="caution">
    <text evidence="10">The sequence shown here is derived from an EMBL/GenBank/DDBJ whole genome shotgun (WGS) entry which is preliminary data.</text>
</comment>
<dbReference type="Pfam" id="PF00069">
    <property type="entry name" value="Pkinase"/>
    <property type="match status" value="1"/>
</dbReference>
<dbReference type="GO" id="GO:0016020">
    <property type="term" value="C:membrane"/>
    <property type="evidence" value="ECO:0007669"/>
    <property type="project" value="UniProtKB-SubCell"/>
</dbReference>
<gene>
    <name evidence="10" type="ORF">Bca52824_053188</name>
</gene>
<dbReference type="AlphaFoldDB" id="A0A8X7R629"/>
<keyword evidence="3 7" id="KW-0732">Signal</keyword>
<evidence type="ECO:0000256" key="6">
    <source>
        <dbReference type="ARBA" id="ARBA00023157"/>
    </source>
</evidence>
<dbReference type="Gene3D" id="1.10.510.10">
    <property type="entry name" value="Transferase(Phosphotransferase) domain 1"/>
    <property type="match status" value="1"/>
</dbReference>
<protein>
    <submittedName>
        <fullName evidence="10">Uncharacterized protein</fullName>
    </submittedName>
</protein>
<accession>A0A8X7R629</accession>
<dbReference type="GO" id="GO:0004672">
    <property type="term" value="F:protein kinase activity"/>
    <property type="evidence" value="ECO:0007669"/>
    <property type="project" value="InterPro"/>
</dbReference>
<dbReference type="InterPro" id="IPR011009">
    <property type="entry name" value="Kinase-like_dom_sf"/>
</dbReference>
<dbReference type="GO" id="GO:0005509">
    <property type="term" value="F:calcium ion binding"/>
    <property type="evidence" value="ECO:0007669"/>
    <property type="project" value="InterPro"/>
</dbReference>
<evidence type="ECO:0000256" key="3">
    <source>
        <dbReference type="ARBA" id="ARBA00022729"/>
    </source>
</evidence>
<dbReference type="InterPro" id="IPR000719">
    <property type="entry name" value="Prot_kinase_dom"/>
</dbReference>
<evidence type="ECO:0000256" key="1">
    <source>
        <dbReference type="ARBA" id="ARBA00004167"/>
    </source>
</evidence>
<sequence>MLLSPKKIVLVFFLVAFTALAVSTRQSRTDCQSTCGTVKIEYPFATSSDCVHEEKFLLRCDEEEQKLFLNNSNLEVLRISLDDGEVEVLVDVISLCNMEGDGGNIILPIEIPGFMFSNKNQLFLLGCNIDTFCIFTMRNGGTTTFTCETQCDSLPPVDKSCSGYNGCCRTSLSNVNSQILINPGNYIGWSSSYSYPCKYVFVVKEGYFVFSEPEDLKNLRNFTRFPVILDWLLGQGTCQQAEDTSFCGENSRCIATSNCTDYGYSCKCLDGFEGNPYAQHGCKDVDECTVNAHSCGKDHSCKDVDGTFRCKKKKEWTTIILVHRDIKPENILLTQTLSVKLCDFGASRPVLTRTGQLTTLVQGTWGYLDPEYLRTLLVSHINAAFKENRLSEVMDQRVVTADNQAVIHKVALLGMSCTRMCGVERPDMRRVAEDLRGLQASGQVSFCYRHIELCKMLLEFDDYFCLFHW</sequence>
<dbReference type="GO" id="GO:0030247">
    <property type="term" value="F:polysaccharide binding"/>
    <property type="evidence" value="ECO:0007669"/>
    <property type="project" value="InterPro"/>
</dbReference>
<name>A0A8X7R629_BRACI</name>
<feature type="chain" id="PRO_5036458631" evidence="7">
    <location>
        <begin position="22"/>
        <end position="469"/>
    </location>
</feature>
<feature type="domain" description="Wall-associated receptor kinase galacturonan-binding" evidence="9">
    <location>
        <begin position="31"/>
        <end position="88"/>
    </location>
</feature>
<dbReference type="InterPro" id="IPR018097">
    <property type="entry name" value="EGF_Ca-bd_CS"/>
</dbReference>
<keyword evidence="5" id="KW-0472">Membrane</keyword>
<organism evidence="10 11">
    <name type="scientific">Brassica carinata</name>
    <name type="common">Ethiopian mustard</name>
    <name type="synonym">Abyssinian cabbage</name>
    <dbReference type="NCBI Taxonomy" id="52824"/>
    <lineage>
        <taxon>Eukaryota</taxon>
        <taxon>Viridiplantae</taxon>
        <taxon>Streptophyta</taxon>
        <taxon>Embryophyta</taxon>
        <taxon>Tracheophyta</taxon>
        <taxon>Spermatophyta</taxon>
        <taxon>Magnoliopsida</taxon>
        <taxon>eudicotyledons</taxon>
        <taxon>Gunneridae</taxon>
        <taxon>Pentapetalae</taxon>
        <taxon>rosids</taxon>
        <taxon>malvids</taxon>
        <taxon>Brassicales</taxon>
        <taxon>Brassicaceae</taxon>
        <taxon>Brassiceae</taxon>
        <taxon>Brassica</taxon>
    </lineage>
</organism>
<keyword evidence="11" id="KW-1185">Reference proteome</keyword>
<evidence type="ECO:0000256" key="4">
    <source>
        <dbReference type="ARBA" id="ARBA00022989"/>
    </source>
</evidence>
<dbReference type="PANTHER" id="PTHR33491">
    <property type="entry name" value="OSJNBA0016N04.9 PROTEIN"/>
    <property type="match status" value="1"/>
</dbReference>
<evidence type="ECO:0000256" key="5">
    <source>
        <dbReference type="ARBA" id="ARBA00023136"/>
    </source>
</evidence>
<comment type="subcellular location">
    <subcellularLocation>
        <location evidence="1">Membrane</location>
        <topology evidence="1">Single-pass membrane protein</topology>
    </subcellularLocation>
</comment>
<dbReference type="Pfam" id="PF13947">
    <property type="entry name" value="GUB_WAK_bind"/>
    <property type="match status" value="1"/>
</dbReference>
<evidence type="ECO:0000256" key="7">
    <source>
        <dbReference type="SAM" id="SignalP"/>
    </source>
</evidence>
<evidence type="ECO:0000313" key="10">
    <source>
        <dbReference type="EMBL" id="KAG2281968.1"/>
    </source>
</evidence>
<keyword evidence="2" id="KW-0812">Transmembrane</keyword>
<dbReference type="OrthoDB" id="1102940at2759"/>
<feature type="signal peptide" evidence="7">
    <location>
        <begin position="1"/>
        <end position="21"/>
    </location>
</feature>
<dbReference type="EMBL" id="JAAMPC010000011">
    <property type="protein sequence ID" value="KAG2281968.1"/>
    <property type="molecule type" value="Genomic_DNA"/>
</dbReference>
<keyword evidence="4" id="KW-1133">Transmembrane helix</keyword>
<evidence type="ECO:0000259" key="8">
    <source>
        <dbReference type="Pfam" id="PF00069"/>
    </source>
</evidence>
<evidence type="ECO:0000313" key="11">
    <source>
        <dbReference type="Proteomes" id="UP000886595"/>
    </source>
</evidence>
<reference evidence="10 11" key="1">
    <citation type="submission" date="2020-02" db="EMBL/GenBank/DDBJ databases">
        <authorList>
            <person name="Ma Q."/>
            <person name="Huang Y."/>
            <person name="Song X."/>
            <person name="Pei D."/>
        </authorList>
    </citation>
    <scope>NUCLEOTIDE SEQUENCE [LARGE SCALE GENOMIC DNA]</scope>
    <source>
        <strain evidence="10">Sxm20200214</strain>
        <tissue evidence="10">Leaf</tissue>
    </source>
</reference>
<dbReference type="GO" id="GO:0005524">
    <property type="term" value="F:ATP binding"/>
    <property type="evidence" value="ECO:0007669"/>
    <property type="project" value="InterPro"/>
</dbReference>
<dbReference type="InterPro" id="IPR025287">
    <property type="entry name" value="WAK_GUB"/>
</dbReference>
<dbReference type="Gene3D" id="2.90.20.10">
    <property type="entry name" value="Plasmodium vivax P25 domain"/>
    <property type="match status" value="1"/>
</dbReference>
<dbReference type="PROSITE" id="PS01187">
    <property type="entry name" value="EGF_CA"/>
    <property type="match status" value="1"/>
</dbReference>
<keyword evidence="6" id="KW-1015">Disulfide bond</keyword>
<dbReference type="PROSITE" id="PS00108">
    <property type="entry name" value="PROTEIN_KINASE_ST"/>
    <property type="match status" value="1"/>
</dbReference>
<feature type="domain" description="Protein kinase" evidence="8">
    <location>
        <begin position="321"/>
        <end position="374"/>
    </location>
</feature>
<evidence type="ECO:0000259" key="9">
    <source>
        <dbReference type="Pfam" id="PF13947"/>
    </source>
</evidence>
<dbReference type="SUPFAM" id="SSF56112">
    <property type="entry name" value="Protein kinase-like (PK-like)"/>
    <property type="match status" value="1"/>
</dbReference>
<proteinExistence type="predicted"/>